<dbReference type="Proteomes" id="UP001501020">
    <property type="component" value="Unassembled WGS sequence"/>
</dbReference>
<dbReference type="CDD" id="cd20684">
    <property type="entry name" value="CdiA-CT_Yk_RNaseA-like"/>
    <property type="match status" value="1"/>
</dbReference>
<gene>
    <name evidence="2" type="ORF">GCM10009727_54800</name>
</gene>
<dbReference type="EMBL" id="BAAAMR010000054">
    <property type="protein sequence ID" value="GAA2150440.1"/>
    <property type="molecule type" value="Genomic_DNA"/>
</dbReference>
<feature type="domain" description="Bacterial CdiA-CT RNAse A" evidence="1">
    <location>
        <begin position="382"/>
        <end position="493"/>
    </location>
</feature>
<evidence type="ECO:0000259" key="1">
    <source>
        <dbReference type="Pfam" id="PF18431"/>
    </source>
</evidence>
<name>A0ABP5LTR7_9ACTN</name>
<evidence type="ECO:0000313" key="3">
    <source>
        <dbReference type="Proteomes" id="UP001501020"/>
    </source>
</evidence>
<evidence type="ECO:0000313" key="2">
    <source>
        <dbReference type="EMBL" id="GAA2150440.1"/>
    </source>
</evidence>
<reference evidence="3" key="1">
    <citation type="journal article" date="2019" name="Int. J. Syst. Evol. Microbiol.">
        <title>The Global Catalogue of Microorganisms (GCM) 10K type strain sequencing project: providing services to taxonomists for standard genome sequencing and annotation.</title>
        <authorList>
            <consortium name="The Broad Institute Genomics Platform"/>
            <consortium name="The Broad Institute Genome Sequencing Center for Infectious Disease"/>
            <person name="Wu L."/>
            <person name="Ma J."/>
        </authorList>
    </citation>
    <scope>NUCLEOTIDE SEQUENCE [LARGE SCALE GENOMIC DNA]</scope>
    <source>
        <strain evidence="3">JCM 13850</strain>
    </source>
</reference>
<proteinExistence type="predicted"/>
<keyword evidence="3" id="KW-1185">Reference proteome</keyword>
<dbReference type="Pfam" id="PF18431">
    <property type="entry name" value="RNAse_A_bac"/>
    <property type="match status" value="1"/>
</dbReference>
<accession>A0ABP5LTR7</accession>
<comment type="caution">
    <text evidence="2">The sequence shown here is derived from an EMBL/GenBank/DDBJ whole genome shotgun (WGS) entry which is preliminary data.</text>
</comment>
<dbReference type="InterPro" id="IPR041436">
    <property type="entry name" value="RNAse_A_bac"/>
</dbReference>
<sequence length="495" mass="53349">MHHVGNAFGKAMLDVSRALHGNHDMAGKDYVGEFFGAFYDPIAQQIVIAWEKLVMALGGVTEGLTVTANNFVTAEWHSRHGAGEGPATKPVPQFHDFTYHRPASASGSGYLDFGSLAEQLAWDMTLPTVLKLFPRGHQDRLHRASAQWRNAANAVSTLSRQVNQIINTITLDSGAVVFPHGNRRLSLGVVRTWQEQMRTFCSRIWGTAPWDGPNADPAPLHVLGNGATALAGACERHAHAIDVTRSKLERRLGAAAFATLLGLVLSEGTAGISAEIAGVFDEKMLADCVTILVEDYYDPVQTTKAAVASMGLLAQLQHAAKRTPTLNAMEAQAESVGDRALHDFDYPGLKNTVAGKGSQGRPGAGNAAYPIDLAGQEGTDGAHVIDRHVGKTNLQLVDRLTQQNVSAASSFNSLDEAQRYVQAAIDSPGGHGYIANMLAHQNQQQTEFTYDAGQPVGRLVDQNGHVTKVNRLHVVIRRDNRLIPPFVVKTAYPTP</sequence>
<protein>
    <recommendedName>
        <fullName evidence="1">Bacterial CdiA-CT RNAse A domain-containing protein</fullName>
    </recommendedName>
</protein>
<organism evidence="2 3">
    <name type="scientific">Actinomadura napierensis</name>
    <dbReference type="NCBI Taxonomy" id="267854"/>
    <lineage>
        <taxon>Bacteria</taxon>
        <taxon>Bacillati</taxon>
        <taxon>Actinomycetota</taxon>
        <taxon>Actinomycetes</taxon>
        <taxon>Streptosporangiales</taxon>
        <taxon>Thermomonosporaceae</taxon>
        <taxon>Actinomadura</taxon>
    </lineage>
</organism>